<sequence length="1101" mass="125549">MPLPPVASQEARQMVRTAFEELKQTITPQDSRDFHKTTLQDVRQAALNIEVQLASRQSLRNMRRLMPLFQGLEHYANVMGVVCNGTPFLPWAWAPITLILRIACEHVEAFEQIMKGYSRIASALKRFEILGEAFSRDAGFQKTMAVFYADILQFHKHAYKFVRRNGWKLLFLTSWGRFQRRFDNILEDMERHEALIDLEANAHDIAEGRQLRQDIRLWREESLDKIRRLDDEHVAKQYKAIMSWLKADESDQLAIFESILAEGSKYPGTCGWTLKTPKVSSWLQKRRETPMLWLQGSPGTGKSVMSAQLINYMKAAKMFVIHHFCTYSYPASTWYEQILRSLLLQLLRKDGDLVAHVYNECVLKKKSPTLSALEHLLEVLLASLSSEPCQAEHIWILLDGLDECDTDKQTRVASLLNQVASKSSSSESTICKILISSRPTRILAKRLGKRHTLSLGDEKAALAEAIRQYASQRLQSLHRKFSQLDIGADELREIEYGVARKADGMFLYARLVLDYLSTNIFYSGEEVKTSIDHLPDKLSDFYRRILTQILVPLDARSVERIKCILGWVAFSKRPLKKLEFLSAVSFSSGDPNVTQLAPQYILDICEPLVEERADESLAFIHVSVKDFVQGPSSNLAIREEEVLQQHTTAVLACLISGLDVFYKGYHEHSRVFRVIKGMHGLHVYATEYWTEYLLSEASRHGGISTDTCVFRVASELANKLEVWAPSNVPLDRPDSGHSDERLLLLRQHETLQDHVKRSLGSRTTEQLERELQNENSDTLEPSDPPDGILTMLAAYQQCVRSILSQHDFPGISAEELELFRRQFRTSAFTCRLKSCPRATLGFDSAQILREHELSHICRLKCPFPGCHYPRFPSAQALRSHERRAHQPNPAPRPIRRVGNFGRNESGRWPQRIGRETHQSNKRGLINTGMSGKEMIHKLGTLGDTSRTQAESLSSSAPPPLPPPRLLPDRMVRVPSPLPREVAQFQAKLIGTYSPIERDGNSSSQRGSNDKLGISEVEFIDDPGPYAQYPDTGEPFRSWDQMIRGEMQTPNRETEDQYARTQFDWEQFLAPVPQVAEMATRNTTPFPDMARRSLSSLRDILQ</sequence>
<dbReference type="EMBL" id="JAGIZQ010000004">
    <property type="protein sequence ID" value="KAH6632805.1"/>
    <property type="molecule type" value="Genomic_DNA"/>
</dbReference>
<proteinExistence type="predicted"/>
<protein>
    <submittedName>
        <fullName evidence="1">Uncharacterized protein</fullName>
    </submittedName>
</protein>
<gene>
    <name evidence="1" type="ORF">F5144DRAFT_575278</name>
</gene>
<comment type="caution">
    <text evidence="1">The sequence shown here is derived from an EMBL/GenBank/DDBJ whole genome shotgun (WGS) entry which is preliminary data.</text>
</comment>
<organism evidence="1 2">
    <name type="scientific">Chaetomium tenue</name>
    <dbReference type="NCBI Taxonomy" id="1854479"/>
    <lineage>
        <taxon>Eukaryota</taxon>
        <taxon>Fungi</taxon>
        <taxon>Dikarya</taxon>
        <taxon>Ascomycota</taxon>
        <taxon>Pezizomycotina</taxon>
        <taxon>Sordariomycetes</taxon>
        <taxon>Sordariomycetidae</taxon>
        <taxon>Sordariales</taxon>
        <taxon>Chaetomiaceae</taxon>
        <taxon>Chaetomium</taxon>
    </lineage>
</organism>
<accession>A0ACB7PBG8</accession>
<dbReference type="Proteomes" id="UP000724584">
    <property type="component" value="Unassembled WGS sequence"/>
</dbReference>
<reference evidence="1 2" key="1">
    <citation type="journal article" date="2021" name="Nat. Commun.">
        <title>Genetic determinants of endophytism in the Arabidopsis root mycobiome.</title>
        <authorList>
            <person name="Mesny F."/>
            <person name="Miyauchi S."/>
            <person name="Thiergart T."/>
            <person name="Pickel B."/>
            <person name="Atanasova L."/>
            <person name="Karlsson M."/>
            <person name="Huettel B."/>
            <person name="Barry K.W."/>
            <person name="Haridas S."/>
            <person name="Chen C."/>
            <person name="Bauer D."/>
            <person name="Andreopoulos W."/>
            <person name="Pangilinan J."/>
            <person name="LaButti K."/>
            <person name="Riley R."/>
            <person name="Lipzen A."/>
            <person name="Clum A."/>
            <person name="Drula E."/>
            <person name="Henrissat B."/>
            <person name="Kohler A."/>
            <person name="Grigoriev I.V."/>
            <person name="Martin F.M."/>
            <person name="Hacquard S."/>
        </authorList>
    </citation>
    <scope>NUCLEOTIDE SEQUENCE [LARGE SCALE GENOMIC DNA]</scope>
    <source>
        <strain evidence="1 2">MPI-SDFR-AT-0079</strain>
    </source>
</reference>
<keyword evidence="2" id="KW-1185">Reference proteome</keyword>
<name>A0ACB7PBG8_9PEZI</name>
<evidence type="ECO:0000313" key="1">
    <source>
        <dbReference type="EMBL" id="KAH6632805.1"/>
    </source>
</evidence>
<evidence type="ECO:0000313" key="2">
    <source>
        <dbReference type="Proteomes" id="UP000724584"/>
    </source>
</evidence>